<dbReference type="SUPFAM" id="SSF55060">
    <property type="entry name" value="GHMP Kinase, C-terminal domain"/>
    <property type="match status" value="1"/>
</dbReference>
<dbReference type="eggNOG" id="COG0083">
    <property type="taxonomic scope" value="Bacteria"/>
</dbReference>
<dbReference type="GO" id="GO:0005524">
    <property type="term" value="F:ATP binding"/>
    <property type="evidence" value="ECO:0007669"/>
    <property type="project" value="UniProtKB-UniRule"/>
</dbReference>
<dbReference type="GO" id="GO:0005737">
    <property type="term" value="C:cytoplasm"/>
    <property type="evidence" value="ECO:0007669"/>
    <property type="project" value="UniProtKB-SubCell"/>
</dbReference>
<evidence type="ECO:0000256" key="2">
    <source>
        <dbReference type="ARBA" id="ARBA00007370"/>
    </source>
</evidence>
<gene>
    <name evidence="13 16" type="primary">thrB</name>
    <name evidence="16" type="ORF">HMPREF1250_0052</name>
</gene>
<dbReference type="InterPro" id="IPR014721">
    <property type="entry name" value="Ribsml_uS5_D2-typ_fold_subgr"/>
</dbReference>
<comment type="function">
    <text evidence="12 13">Catalyzes the ATP-dependent phosphorylation of L-homoserine to L-homoserine phosphate.</text>
</comment>
<dbReference type="PATRIC" id="fig|1111454.3.peg.800"/>
<dbReference type="InterPro" id="IPR013750">
    <property type="entry name" value="GHMP_kinase_C_dom"/>
</dbReference>
<evidence type="ECO:0000256" key="11">
    <source>
        <dbReference type="ARBA" id="ARBA00049375"/>
    </source>
</evidence>
<dbReference type="InterPro" id="IPR006203">
    <property type="entry name" value="GHMP_knse_ATP-bd_CS"/>
</dbReference>
<dbReference type="InterPro" id="IPR000870">
    <property type="entry name" value="Homoserine_kinase"/>
</dbReference>
<name>U7UMG9_9FIRM</name>
<evidence type="ECO:0000256" key="3">
    <source>
        <dbReference type="ARBA" id="ARBA00012078"/>
    </source>
</evidence>
<reference evidence="16 17" key="1">
    <citation type="submission" date="2013-09" db="EMBL/GenBank/DDBJ databases">
        <authorList>
            <person name="Durkin A.S."/>
            <person name="Haft D.R."/>
            <person name="McCorrison J."/>
            <person name="Torralba M."/>
            <person name="Gillis M."/>
            <person name="Haft D.H."/>
            <person name="Methe B."/>
            <person name="Sutton G."/>
            <person name="Nelson K.E."/>
        </authorList>
    </citation>
    <scope>NUCLEOTIDE SEQUENCE [LARGE SCALE GENOMIC DNA]</scope>
    <source>
        <strain evidence="16 17">BV3C16-1</strain>
    </source>
</reference>
<evidence type="ECO:0000313" key="16">
    <source>
        <dbReference type="EMBL" id="ERT60617.1"/>
    </source>
</evidence>
<evidence type="ECO:0000256" key="5">
    <source>
        <dbReference type="ARBA" id="ARBA00022605"/>
    </source>
</evidence>
<evidence type="ECO:0000256" key="13">
    <source>
        <dbReference type="HAMAP-Rule" id="MF_00384"/>
    </source>
</evidence>
<keyword evidence="17" id="KW-1185">Reference proteome</keyword>
<evidence type="ECO:0000259" key="15">
    <source>
        <dbReference type="Pfam" id="PF08544"/>
    </source>
</evidence>
<keyword evidence="9 13" id="KW-0418">Kinase</keyword>
<dbReference type="EC" id="2.7.1.39" evidence="3 13"/>
<comment type="caution">
    <text evidence="16">The sequence shown here is derived from an EMBL/GenBank/DDBJ whole genome shotgun (WGS) entry which is preliminary data.</text>
</comment>
<evidence type="ECO:0000313" key="17">
    <source>
        <dbReference type="Proteomes" id="UP000017090"/>
    </source>
</evidence>
<dbReference type="PANTHER" id="PTHR20861">
    <property type="entry name" value="HOMOSERINE/4-DIPHOSPHOCYTIDYL-2-C-METHYL-D-ERYTHRITOL KINASE"/>
    <property type="match status" value="1"/>
</dbReference>
<keyword evidence="6 13" id="KW-0808">Transferase</keyword>
<dbReference type="PANTHER" id="PTHR20861:SF1">
    <property type="entry name" value="HOMOSERINE KINASE"/>
    <property type="match status" value="1"/>
</dbReference>
<comment type="similarity">
    <text evidence="2 13">Belongs to the GHMP kinase family. Homoserine kinase subfamily.</text>
</comment>
<evidence type="ECO:0000259" key="14">
    <source>
        <dbReference type="Pfam" id="PF00288"/>
    </source>
</evidence>
<accession>U7UMG9</accession>
<dbReference type="PRINTS" id="PR00958">
    <property type="entry name" value="HOMSERKINASE"/>
</dbReference>
<evidence type="ECO:0000256" key="12">
    <source>
        <dbReference type="ARBA" id="ARBA00049954"/>
    </source>
</evidence>
<evidence type="ECO:0000256" key="1">
    <source>
        <dbReference type="ARBA" id="ARBA00005015"/>
    </source>
</evidence>
<dbReference type="STRING" id="1111454.HMPREF1250_0052"/>
<organism evidence="16 17">
    <name type="scientific">Megasphaera vaginalis</name>
    <name type="common">ex Srinivasan et al. 2021</name>
    <dbReference type="NCBI Taxonomy" id="1111454"/>
    <lineage>
        <taxon>Bacteria</taxon>
        <taxon>Bacillati</taxon>
        <taxon>Bacillota</taxon>
        <taxon>Negativicutes</taxon>
        <taxon>Veillonellales</taxon>
        <taxon>Veillonellaceae</taxon>
        <taxon>Megasphaera</taxon>
    </lineage>
</organism>
<feature type="domain" description="GHMP kinase N-terminal" evidence="14">
    <location>
        <begin position="73"/>
        <end position="146"/>
    </location>
</feature>
<dbReference type="AlphaFoldDB" id="U7UMG9"/>
<comment type="subcellular location">
    <subcellularLocation>
        <location evidence="13">Cytoplasm</location>
    </subcellularLocation>
</comment>
<feature type="binding site" evidence="13">
    <location>
        <begin position="93"/>
        <end position="103"/>
    </location>
    <ligand>
        <name>ATP</name>
        <dbReference type="ChEBI" id="CHEBI:30616"/>
    </ligand>
</feature>
<evidence type="ECO:0000256" key="8">
    <source>
        <dbReference type="ARBA" id="ARBA00022741"/>
    </source>
</evidence>
<dbReference type="Proteomes" id="UP000017090">
    <property type="component" value="Unassembled WGS sequence"/>
</dbReference>
<dbReference type="GO" id="GO:0009088">
    <property type="term" value="P:threonine biosynthetic process"/>
    <property type="evidence" value="ECO:0007669"/>
    <property type="project" value="UniProtKB-UniRule"/>
</dbReference>
<dbReference type="NCBIfam" id="TIGR00191">
    <property type="entry name" value="thrB"/>
    <property type="match status" value="1"/>
</dbReference>
<evidence type="ECO:0000256" key="4">
    <source>
        <dbReference type="ARBA" id="ARBA00017858"/>
    </source>
</evidence>
<comment type="pathway">
    <text evidence="1 13">Amino-acid biosynthesis; L-threonine biosynthesis; L-threonine from L-aspartate: step 4/5.</text>
</comment>
<dbReference type="InterPro" id="IPR006204">
    <property type="entry name" value="GHMP_kinase_N_dom"/>
</dbReference>
<dbReference type="InterPro" id="IPR036554">
    <property type="entry name" value="GHMP_kinase_C_sf"/>
</dbReference>
<dbReference type="PROSITE" id="PS00627">
    <property type="entry name" value="GHMP_KINASES_ATP"/>
    <property type="match status" value="1"/>
</dbReference>
<dbReference type="InterPro" id="IPR020568">
    <property type="entry name" value="Ribosomal_Su5_D2-typ_SF"/>
</dbReference>
<dbReference type="Gene3D" id="3.30.70.890">
    <property type="entry name" value="GHMP kinase, C-terminal domain"/>
    <property type="match status" value="1"/>
</dbReference>
<dbReference type="PIRSF" id="PIRSF000676">
    <property type="entry name" value="Homoser_kin"/>
    <property type="match status" value="1"/>
</dbReference>
<keyword evidence="13" id="KW-0963">Cytoplasm</keyword>
<evidence type="ECO:0000256" key="6">
    <source>
        <dbReference type="ARBA" id="ARBA00022679"/>
    </source>
</evidence>
<dbReference type="Pfam" id="PF00288">
    <property type="entry name" value="GHMP_kinases_N"/>
    <property type="match status" value="1"/>
</dbReference>
<dbReference type="OrthoDB" id="9769912at2"/>
<evidence type="ECO:0000256" key="7">
    <source>
        <dbReference type="ARBA" id="ARBA00022697"/>
    </source>
</evidence>
<dbReference type="UniPathway" id="UPA00050">
    <property type="reaction ID" value="UER00064"/>
</dbReference>
<keyword evidence="7 13" id="KW-0791">Threonine biosynthesis</keyword>
<feature type="domain" description="GHMP kinase C-terminal" evidence="15">
    <location>
        <begin position="227"/>
        <end position="268"/>
    </location>
</feature>
<keyword evidence="10 13" id="KW-0067">ATP-binding</keyword>
<dbReference type="SUPFAM" id="SSF54211">
    <property type="entry name" value="Ribosomal protein S5 domain 2-like"/>
    <property type="match status" value="1"/>
</dbReference>
<comment type="catalytic activity">
    <reaction evidence="11 13">
        <text>L-homoserine + ATP = O-phospho-L-homoserine + ADP + H(+)</text>
        <dbReference type="Rhea" id="RHEA:13985"/>
        <dbReference type="ChEBI" id="CHEBI:15378"/>
        <dbReference type="ChEBI" id="CHEBI:30616"/>
        <dbReference type="ChEBI" id="CHEBI:57476"/>
        <dbReference type="ChEBI" id="CHEBI:57590"/>
        <dbReference type="ChEBI" id="CHEBI:456216"/>
        <dbReference type="EC" id="2.7.1.39"/>
    </reaction>
</comment>
<keyword evidence="5 13" id="KW-0028">Amino-acid biosynthesis</keyword>
<evidence type="ECO:0000256" key="9">
    <source>
        <dbReference type="ARBA" id="ARBA00022777"/>
    </source>
</evidence>
<sequence>MTKELHVRIPATSANLGSGFDAIGLALNLYNDMYFTEDPAADTIAIEVEGEGVGEISTDFDENLVGKSMRAAAVRNQRALPQGGRLRLVNRIPTSRGLGSSSAAIVGGILIGNQLTGGGLSRQDILTLATLIEGHPDNVAPAICGGLAVSVLADGKTLTNSIPIEEGLSFITVSPEIYVSTDMARKALPKTIAYQSAVFNVSRVSYLVSSFIMKRYDTLQYGLEDRLHVPYRLKLIPGGAAVLQAALAAGAAGATISGSGSTLIAFATGCEAAIKDAMIGAFAAQGIRAVGHILKCDNTGAVIL</sequence>
<dbReference type="Gene3D" id="3.30.230.10">
    <property type="match status" value="1"/>
</dbReference>
<dbReference type="GO" id="GO:0004413">
    <property type="term" value="F:homoserine kinase activity"/>
    <property type="evidence" value="ECO:0007669"/>
    <property type="project" value="UniProtKB-UniRule"/>
</dbReference>
<evidence type="ECO:0000256" key="10">
    <source>
        <dbReference type="ARBA" id="ARBA00022840"/>
    </source>
</evidence>
<dbReference type="EMBL" id="AWXA01000018">
    <property type="protein sequence ID" value="ERT60617.1"/>
    <property type="molecule type" value="Genomic_DNA"/>
</dbReference>
<proteinExistence type="inferred from homology"/>
<dbReference type="HAMAP" id="MF_00384">
    <property type="entry name" value="Homoser_kinase"/>
    <property type="match status" value="1"/>
</dbReference>
<protein>
    <recommendedName>
        <fullName evidence="4 13">Homoserine kinase</fullName>
        <shortName evidence="13">HK</shortName>
        <shortName evidence="13">HSK</shortName>
        <ecNumber evidence="3 13">2.7.1.39</ecNumber>
    </recommendedName>
</protein>
<keyword evidence="8 13" id="KW-0547">Nucleotide-binding</keyword>
<dbReference type="Pfam" id="PF08544">
    <property type="entry name" value="GHMP_kinases_C"/>
    <property type="match status" value="1"/>
</dbReference>